<dbReference type="PANTHER" id="PTHR38138:SF1">
    <property type="entry name" value="ARCHAEAL TYPE IV PILIN N-TERMINAL DOMAIN-CONTAINING PROTEIN"/>
    <property type="match status" value="1"/>
</dbReference>
<keyword evidence="1" id="KW-1133">Transmembrane helix</keyword>
<keyword evidence="4" id="KW-1185">Reference proteome</keyword>
<dbReference type="InterPro" id="IPR013373">
    <property type="entry name" value="Flagellin/pilin_N_arc"/>
</dbReference>
<name>A0AA97A682_9EURY</name>
<sequence length="175" mass="19127">MKYIEWIKNHFVSPKLNFLSDKRGISPVVGVLMLLAITVVMAGYLGSEVLSFEFEKPAPPVSISAQYEKTDNGSVQYGTVRLQHIGGATLNASDIKILANGSEVNLSYWKKDSWGIGESVILANIGNQPAALDYPVSKSTKKPSAHLLSAGEEIEITVVNVSHNQILYKTTVRCY</sequence>
<evidence type="ECO:0000259" key="2">
    <source>
        <dbReference type="Pfam" id="PF07790"/>
    </source>
</evidence>
<keyword evidence="1" id="KW-0812">Transmembrane</keyword>
<evidence type="ECO:0000256" key="1">
    <source>
        <dbReference type="SAM" id="Phobius"/>
    </source>
</evidence>
<dbReference type="Pfam" id="PF07790">
    <property type="entry name" value="Pilin_N"/>
    <property type="match status" value="1"/>
</dbReference>
<accession>A0AA97A682</accession>
<dbReference type="PANTHER" id="PTHR38138">
    <property type="entry name" value="VNG6441H"/>
    <property type="match status" value="1"/>
</dbReference>
<reference evidence="3 4" key="1">
    <citation type="submission" date="2023-07" db="EMBL/GenBank/DDBJ databases">
        <title>Closed genome sequence of Methanosarcinaceae archaeon Am2.</title>
        <authorList>
            <person name="Poehlein A."/>
            <person name="Protasov E."/>
            <person name="Platt K."/>
            <person name="Reeh H."/>
            <person name="Daniel R."/>
            <person name="Brune A."/>
        </authorList>
    </citation>
    <scope>NUCLEOTIDE SEQUENCE [LARGE SCALE GENOMIC DNA]</scope>
    <source>
        <strain evidence="3 4">Am2</strain>
    </source>
</reference>
<organism evidence="3 4">
    <name type="scientific">Methanolapillus ohkumae</name>
    <dbReference type="NCBI Taxonomy" id="3028298"/>
    <lineage>
        <taxon>Archaea</taxon>
        <taxon>Methanobacteriati</taxon>
        <taxon>Methanobacteriota</taxon>
        <taxon>Stenosarchaea group</taxon>
        <taxon>Methanomicrobia</taxon>
        <taxon>Methanosarcinales</taxon>
        <taxon>Methanosarcinaceae</taxon>
        <taxon>Methanolapillus</taxon>
    </lineage>
</organism>
<evidence type="ECO:0000313" key="4">
    <source>
        <dbReference type="Proteomes" id="UP001304970"/>
    </source>
</evidence>
<dbReference type="GeneID" id="89228305"/>
<keyword evidence="1" id="KW-0472">Membrane</keyword>
<feature type="domain" description="Archaeal Type IV pilin N-terminal" evidence="2">
    <location>
        <begin position="23"/>
        <end position="102"/>
    </location>
</feature>
<dbReference type="EMBL" id="CP131061">
    <property type="protein sequence ID" value="WNY27098.1"/>
    <property type="molecule type" value="Genomic_DNA"/>
</dbReference>
<feature type="transmembrane region" description="Helical" evidence="1">
    <location>
        <begin position="24"/>
        <end position="46"/>
    </location>
</feature>
<protein>
    <recommendedName>
        <fullName evidence="2">Archaeal Type IV pilin N-terminal domain-containing protein</fullName>
    </recommendedName>
</protein>
<dbReference type="RefSeq" id="WP_338098511.1">
    <property type="nucleotide sequence ID" value="NZ_CP131061.1"/>
</dbReference>
<proteinExistence type="predicted"/>
<dbReference type="InterPro" id="IPR012859">
    <property type="entry name" value="Pilin_N_archaeal"/>
</dbReference>
<gene>
    <name evidence="3" type="ORF">MsAm2_08860</name>
</gene>
<dbReference type="NCBIfam" id="TIGR02537">
    <property type="entry name" value="arch_flag_Nterm"/>
    <property type="match status" value="1"/>
</dbReference>
<dbReference type="AlphaFoldDB" id="A0AA97A682"/>
<dbReference type="Proteomes" id="UP001304970">
    <property type="component" value="Chromosome"/>
</dbReference>
<evidence type="ECO:0000313" key="3">
    <source>
        <dbReference type="EMBL" id="WNY27098.1"/>
    </source>
</evidence>